<gene>
    <name evidence="1" type="ORF">EYC80_005904</name>
</gene>
<keyword evidence="2" id="KW-1185">Reference proteome</keyword>
<dbReference type="EMBL" id="VIGI01000003">
    <property type="protein sequence ID" value="KAB8302512.1"/>
    <property type="molecule type" value="Genomic_DNA"/>
</dbReference>
<sequence>MVSLRGISIGAMILFLPLDLIFFRIRMVCVASYMYIIAVVRHKADSGMDGRAYRLYRDHYEYKWLQATKTLEGHNPNYSLRSIALPKGPS</sequence>
<name>A0A5N6KFP0_MONLA</name>
<organism evidence="1 2">
    <name type="scientific">Monilinia laxa</name>
    <name type="common">Brown rot fungus</name>
    <name type="synonym">Sclerotinia laxa</name>
    <dbReference type="NCBI Taxonomy" id="61186"/>
    <lineage>
        <taxon>Eukaryota</taxon>
        <taxon>Fungi</taxon>
        <taxon>Dikarya</taxon>
        <taxon>Ascomycota</taxon>
        <taxon>Pezizomycotina</taxon>
        <taxon>Leotiomycetes</taxon>
        <taxon>Helotiales</taxon>
        <taxon>Sclerotiniaceae</taxon>
        <taxon>Monilinia</taxon>
    </lineage>
</organism>
<dbReference type="AlphaFoldDB" id="A0A5N6KFP0"/>
<comment type="caution">
    <text evidence="1">The sequence shown here is derived from an EMBL/GenBank/DDBJ whole genome shotgun (WGS) entry which is preliminary data.</text>
</comment>
<accession>A0A5N6KFP0</accession>
<reference evidence="1 2" key="1">
    <citation type="submission" date="2019-06" db="EMBL/GenBank/DDBJ databases">
        <title>Genome Sequence of the Brown Rot Fungal Pathogen Monilinia laxa.</title>
        <authorList>
            <person name="De Miccolis Angelini R.M."/>
            <person name="Landi L."/>
            <person name="Abate D."/>
            <person name="Pollastro S."/>
            <person name="Romanazzi G."/>
            <person name="Faretra F."/>
        </authorList>
    </citation>
    <scope>NUCLEOTIDE SEQUENCE [LARGE SCALE GENOMIC DNA]</scope>
    <source>
        <strain evidence="1 2">Mlax316</strain>
    </source>
</reference>
<evidence type="ECO:0000313" key="1">
    <source>
        <dbReference type="EMBL" id="KAB8302512.1"/>
    </source>
</evidence>
<proteinExistence type="predicted"/>
<evidence type="ECO:0000313" key="2">
    <source>
        <dbReference type="Proteomes" id="UP000326757"/>
    </source>
</evidence>
<protein>
    <submittedName>
        <fullName evidence="1">Uncharacterized protein</fullName>
    </submittedName>
</protein>
<dbReference type="Proteomes" id="UP000326757">
    <property type="component" value="Unassembled WGS sequence"/>
</dbReference>